<dbReference type="Proteomes" id="UP000006048">
    <property type="component" value="Chromosome"/>
</dbReference>
<dbReference type="RefSeq" id="WP_014804364.1">
    <property type="nucleotide sequence ID" value="NC_018020.1"/>
</dbReference>
<proteinExistence type="predicted"/>
<organism evidence="1 2">
    <name type="scientific">Turneriella parva (strain ATCC BAA-1111 / DSM 21527 / NCTC 11395 / H)</name>
    <name type="common">Leptospira parva</name>
    <dbReference type="NCBI Taxonomy" id="869212"/>
    <lineage>
        <taxon>Bacteria</taxon>
        <taxon>Pseudomonadati</taxon>
        <taxon>Spirochaetota</taxon>
        <taxon>Spirochaetia</taxon>
        <taxon>Leptospirales</taxon>
        <taxon>Leptospiraceae</taxon>
        <taxon>Turneriella</taxon>
    </lineage>
</organism>
<keyword evidence="2" id="KW-1185">Reference proteome</keyword>
<dbReference type="AlphaFoldDB" id="I4B9A7"/>
<dbReference type="KEGG" id="tpx:Turpa_3225"/>
<sequence>MRLYIRLLLFFAPFGLIFAAMPETSKLRTVSDRLRCDINFFEAHFNFPVGYDQRKDVWMVDEKLHRIFKKAPLASYVYFRKVESSQWHLELLKPVRHEFSFLKRYELTFLESRLTSLGQTLYRFEHKVNHLRSVEFSLDELEPSAIFLRHDKTHDYFLHLTCLPE</sequence>
<reference evidence="1 2" key="1">
    <citation type="submission" date="2012-06" db="EMBL/GenBank/DDBJ databases">
        <title>The complete chromosome of genome of Turneriella parva DSM 21527.</title>
        <authorList>
            <consortium name="US DOE Joint Genome Institute (JGI-PGF)"/>
            <person name="Lucas S."/>
            <person name="Han J."/>
            <person name="Lapidus A."/>
            <person name="Bruce D."/>
            <person name="Goodwin L."/>
            <person name="Pitluck S."/>
            <person name="Peters L."/>
            <person name="Kyrpides N."/>
            <person name="Mavromatis K."/>
            <person name="Ivanova N."/>
            <person name="Mikhailova N."/>
            <person name="Chertkov O."/>
            <person name="Detter J.C."/>
            <person name="Tapia R."/>
            <person name="Han C."/>
            <person name="Land M."/>
            <person name="Hauser L."/>
            <person name="Markowitz V."/>
            <person name="Cheng J.-F."/>
            <person name="Hugenholtz P."/>
            <person name="Woyke T."/>
            <person name="Wu D."/>
            <person name="Gronow S."/>
            <person name="Wellnitz S."/>
            <person name="Brambilla E."/>
            <person name="Klenk H.-P."/>
            <person name="Eisen J.A."/>
        </authorList>
    </citation>
    <scope>NUCLEOTIDE SEQUENCE [LARGE SCALE GENOMIC DNA]</scope>
    <source>
        <strain evidence="2">ATCC BAA-1111 / DSM 21527 / NCTC 11395 / H</strain>
    </source>
</reference>
<protein>
    <submittedName>
        <fullName evidence="1">Uncharacterized protein</fullName>
    </submittedName>
</protein>
<dbReference type="HOGENOM" id="CLU_1610059_0_0_12"/>
<dbReference type="EMBL" id="CP002959">
    <property type="protein sequence ID" value="AFM13864.1"/>
    <property type="molecule type" value="Genomic_DNA"/>
</dbReference>
<name>I4B9A7_TURPD</name>
<gene>
    <name evidence="1" type="ordered locus">Turpa_3225</name>
</gene>
<dbReference type="STRING" id="869212.Turpa_3225"/>
<accession>I4B9A7</accession>
<evidence type="ECO:0000313" key="2">
    <source>
        <dbReference type="Proteomes" id="UP000006048"/>
    </source>
</evidence>
<evidence type="ECO:0000313" key="1">
    <source>
        <dbReference type="EMBL" id="AFM13864.1"/>
    </source>
</evidence>